<organism evidence="1 2">
    <name type="scientific">Motilibacter deserti</name>
    <dbReference type="NCBI Taxonomy" id="2714956"/>
    <lineage>
        <taxon>Bacteria</taxon>
        <taxon>Bacillati</taxon>
        <taxon>Actinomycetota</taxon>
        <taxon>Actinomycetes</taxon>
        <taxon>Motilibacterales</taxon>
        <taxon>Motilibacteraceae</taxon>
        <taxon>Motilibacter</taxon>
    </lineage>
</organism>
<keyword evidence="2" id="KW-1185">Reference proteome</keyword>
<name>A0ABX0GSC5_9ACTN</name>
<evidence type="ECO:0008006" key="3">
    <source>
        <dbReference type="Google" id="ProtNLM"/>
    </source>
</evidence>
<evidence type="ECO:0000313" key="1">
    <source>
        <dbReference type="EMBL" id="NHC13403.1"/>
    </source>
</evidence>
<sequence>MSFLVVGVLALLLRWAFSRGKSVVARPARPGGAGDYGLLVAVAAPQTYVQGELLRRTLDDAGLRATLATTTDGPRLMVFASDERQARRVLAGLSG</sequence>
<dbReference type="EMBL" id="JAANNP010000002">
    <property type="protein sequence ID" value="NHC13403.1"/>
    <property type="molecule type" value="Genomic_DNA"/>
</dbReference>
<gene>
    <name evidence="1" type="ORF">G9H71_06365</name>
</gene>
<evidence type="ECO:0000313" key="2">
    <source>
        <dbReference type="Proteomes" id="UP000800981"/>
    </source>
</evidence>
<proteinExistence type="predicted"/>
<dbReference type="Proteomes" id="UP000800981">
    <property type="component" value="Unassembled WGS sequence"/>
</dbReference>
<reference evidence="1 2" key="1">
    <citation type="submission" date="2020-03" db="EMBL/GenBank/DDBJ databases">
        <title>Two novel Motilibacter sp.</title>
        <authorList>
            <person name="Liu S."/>
        </authorList>
    </citation>
    <scope>NUCLEOTIDE SEQUENCE [LARGE SCALE GENOMIC DNA]</scope>
    <source>
        <strain evidence="1 2">E257</strain>
    </source>
</reference>
<accession>A0ABX0GSC5</accession>
<comment type="caution">
    <text evidence="1">The sequence shown here is derived from an EMBL/GenBank/DDBJ whole genome shotgun (WGS) entry which is preliminary data.</text>
</comment>
<protein>
    <recommendedName>
        <fullName evidence="3">DUF2007 domain-containing protein</fullName>
    </recommendedName>
</protein>